<gene>
    <name evidence="3" type="ORF">SAMN04488124_2286</name>
</gene>
<dbReference type="OrthoDB" id="275431at2157"/>
<dbReference type="AlphaFoldDB" id="A0A1I6HIG2"/>
<dbReference type="CDD" id="cd10436">
    <property type="entry name" value="GIY-YIG_EndoII_Hpy188I_like"/>
    <property type="match status" value="1"/>
</dbReference>
<evidence type="ECO:0000313" key="4">
    <source>
        <dbReference type="Proteomes" id="UP000243250"/>
    </source>
</evidence>
<accession>A0A1I6HIG2</accession>
<dbReference type="InterPro" id="IPR044556">
    <property type="entry name" value="EndoII-like_GIY-YIG"/>
</dbReference>
<dbReference type="STRING" id="555875.SAMN04488124_2286"/>
<feature type="region of interest" description="Disordered" evidence="1">
    <location>
        <begin position="158"/>
        <end position="218"/>
    </location>
</feature>
<dbReference type="Gene3D" id="3.40.1440.40">
    <property type="match status" value="1"/>
</dbReference>
<dbReference type="RefSeq" id="WP_089880770.1">
    <property type="nucleotide sequence ID" value="NZ_FOYS01000003.1"/>
</dbReference>
<dbReference type="InterPro" id="IPR056079">
    <property type="entry name" value="DUF7662"/>
</dbReference>
<reference evidence="4" key="1">
    <citation type="submission" date="2016-10" db="EMBL/GenBank/DDBJ databases">
        <authorList>
            <person name="Varghese N."/>
            <person name="Submissions S."/>
        </authorList>
    </citation>
    <scope>NUCLEOTIDE SEQUENCE [LARGE SCALE GENOMIC DNA]</scope>
    <source>
        <strain evidence="4">CGMCC 1.8711</strain>
    </source>
</reference>
<dbReference type="EMBL" id="FOYS01000003">
    <property type="protein sequence ID" value="SFR54259.1"/>
    <property type="molecule type" value="Genomic_DNA"/>
</dbReference>
<evidence type="ECO:0000259" key="2">
    <source>
        <dbReference type="Pfam" id="PF24698"/>
    </source>
</evidence>
<evidence type="ECO:0000313" key="3">
    <source>
        <dbReference type="EMBL" id="SFR54259.1"/>
    </source>
</evidence>
<feature type="compositionally biased region" description="Basic and acidic residues" evidence="1">
    <location>
        <begin position="207"/>
        <end position="218"/>
    </location>
</feature>
<protein>
    <recommendedName>
        <fullName evidence="2">DUF7662 domain-containing protein</fullName>
    </recommendedName>
</protein>
<proteinExistence type="predicted"/>
<dbReference type="InterPro" id="IPR053748">
    <property type="entry name" value="Host_DNA_Degrad_Endo"/>
</dbReference>
<name>A0A1I6HIG2_9EURY</name>
<organism evidence="3 4">
    <name type="scientific">Halogeometricum limi</name>
    <dbReference type="NCBI Taxonomy" id="555875"/>
    <lineage>
        <taxon>Archaea</taxon>
        <taxon>Methanobacteriati</taxon>
        <taxon>Methanobacteriota</taxon>
        <taxon>Stenosarchaea group</taxon>
        <taxon>Halobacteria</taxon>
        <taxon>Halobacteriales</taxon>
        <taxon>Haloferacaceae</taxon>
        <taxon>Halogeometricum</taxon>
    </lineage>
</organism>
<dbReference type="Pfam" id="PF24698">
    <property type="entry name" value="DUF7662"/>
    <property type="match status" value="1"/>
</dbReference>
<feature type="domain" description="DUF7662" evidence="2">
    <location>
        <begin position="227"/>
        <end position="299"/>
    </location>
</feature>
<evidence type="ECO:0000256" key="1">
    <source>
        <dbReference type="SAM" id="MobiDB-lite"/>
    </source>
</evidence>
<keyword evidence="4" id="KW-1185">Reference proteome</keyword>
<sequence length="318" mass="35191">MELSGYAFDRVCDVEPDRTDRGVLDVSVPQPEYARRDEKAVHDHGWGPFCTFDVPDDGTRRPGVYAVVVADEVTYVGETADLYERFANGYGRISPANCFEGGQGTNCRLNTEIFHAARAGDRVTVFLHATDDFDGTDEENRTLRRLIKGDVLEARSPAWNLTGADDEREGDGGGADAGDGGGDETDGDNETDRGGETDGGPDSPTTEPDRGVDARGDTDRLTDEFAGLYDYLVNHDRDRVERTFAELEVVVDDALPTQARRWRRWWTNDAATHPHARAWLAAGYEVTDVSLQEGRIAFERSESTARDATPRASPRRRE</sequence>
<dbReference type="Proteomes" id="UP000243250">
    <property type="component" value="Unassembled WGS sequence"/>
</dbReference>